<dbReference type="Pfam" id="PF00953">
    <property type="entry name" value="Glycos_transf_4"/>
    <property type="match status" value="1"/>
</dbReference>
<dbReference type="PANTHER" id="PTHR22926">
    <property type="entry name" value="PHOSPHO-N-ACETYLMURAMOYL-PENTAPEPTIDE-TRANSFERASE"/>
    <property type="match status" value="1"/>
</dbReference>
<feature type="transmembrane region" description="Helical" evidence="7">
    <location>
        <begin position="230"/>
        <end position="249"/>
    </location>
</feature>
<keyword evidence="5 7" id="KW-1133">Transmembrane helix</keyword>
<feature type="transmembrane region" description="Helical" evidence="7">
    <location>
        <begin position="108"/>
        <end position="128"/>
    </location>
</feature>
<feature type="transmembrane region" description="Helical" evidence="7">
    <location>
        <begin position="166"/>
        <end position="187"/>
    </location>
</feature>
<dbReference type="Proteomes" id="UP001595699">
    <property type="component" value="Unassembled WGS sequence"/>
</dbReference>
<keyword evidence="2" id="KW-1003">Cell membrane</keyword>
<feature type="transmembrane region" description="Helical" evidence="7">
    <location>
        <begin position="80"/>
        <end position="96"/>
    </location>
</feature>
<dbReference type="RefSeq" id="WP_205122037.1">
    <property type="nucleotide sequence ID" value="NZ_JAFBCM010000001.1"/>
</dbReference>
<dbReference type="PANTHER" id="PTHR22926:SF3">
    <property type="entry name" value="UNDECAPRENYL-PHOSPHATE ALPHA-N-ACETYLGLUCOSAMINYL 1-PHOSPHATE TRANSFERASE"/>
    <property type="match status" value="1"/>
</dbReference>
<dbReference type="CDD" id="cd06853">
    <property type="entry name" value="GT_WecA_like"/>
    <property type="match status" value="1"/>
</dbReference>
<accession>A0ABV7Y2X6</accession>
<comment type="subcellular location">
    <subcellularLocation>
        <location evidence="1">Cell membrane</location>
        <topology evidence="1">Multi-pass membrane protein</topology>
    </subcellularLocation>
</comment>
<dbReference type="InterPro" id="IPR000715">
    <property type="entry name" value="Glycosyl_transferase_4"/>
</dbReference>
<comment type="caution">
    <text evidence="8">The sequence shown here is derived from an EMBL/GenBank/DDBJ whole genome shotgun (WGS) entry which is preliminary data.</text>
</comment>
<keyword evidence="4 7" id="KW-0812">Transmembrane</keyword>
<keyword evidence="3" id="KW-0808">Transferase</keyword>
<feature type="transmembrane region" description="Helical" evidence="7">
    <location>
        <begin position="261"/>
        <end position="286"/>
    </location>
</feature>
<evidence type="ECO:0000256" key="1">
    <source>
        <dbReference type="ARBA" id="ARBA00004651"/>
    </source>
</evidence>
<feature type="transmembrane region" description="Helical" evidence="7">
    <location>
        <begin position="6"/>
        <end position="27"/>
    </location>
</feature>
<reference evidence="9" key="1">
    <citation type="journal article" date="2019" name="Int. J. Syst. Evol. Microbiol.">
        <title>The Global Catalogue of Microorganisms (GCM) 10K type strain sequencing project: providing services to taxonomists for standard genome sequencing and annotation.</title>
        <authorList>
            <consortium name="The Broad Institute Genomics Platform"/>
            <consortium name="The Broad Institute Genome Sequencing Center for Infectious Disease"/>
            <person name="Wu L."/>
            <person name="Ma J."/>
        </authorList>
    </citation>
    <scope>NUCLEOTIDE SEQUENCE [LARGE SCALE GENOMIC DNA]</scope>
    <source>
        <strain evidence="9">CGMCC 4.7241</strain>
    </source>
</reference>
<evidence type="ECO:0000313" key="9">
    <source>
        <dbReference type="Proteomes" id="UP001595699"/>
    </source>
</evidence>
<evidence type="ECO:0000256" key="7">
    <source>
        <dbReference type="SAM" id="Phobius"/>
    </source>
</evidence>
<evidence type="ECO:0000256" key="5">
    <source>
        <dbReference type="ARBA" id="ARBA00022989"/>
    </source>
</evidence>
<evidence type="ECO:0000256" key="2">
    <source>
        <dbReference type="ARBA" id="ARBA00022475"/>
    </source>
</evidence>
<proteinExistence type="predicted"/>
<evidence type="ECO:0000313" key="8">
    <source>
        <dbReference type="EMBL" id="MFC3759586.1"/>
    </source>
</evidence>
<evidence type="ECO:0000256" key="4">
    <source>
        <dbReference type="ARBA" id="ARBA00022692"/>
    </source>
</evidence>
<name>A0ABV7Y2X6_9ACTN</name>
<sequence>MREYLLVLFVAAATTYLLGGLVRRAAARLGAVTAIRDRDVHSAPIPRLGGLAILGGVSAAFIVATNLPFLGALPEVSGDAWAILLAGFVIALVGALDDLVDLDGITKLAGMVVAAGIVVVFGVQLNWLPLPDGTTFSLSPSLGAAVTALAIVVGAVAVNSVDGLDGLAAGVACIGAAAFFSYSYLLAIQYGLNRATTSTLITAAVTGACLGFLPHNFFPARVFMGDSGAYLIGLMLATSTISLTGYLDASALPVDGQRPNLLPALLPLILPIAVLALPFADLVMAIGRRVLAGKSPFDADRRHLHHRVHFELGHSHKAAVLILYMWAGVVAFGVVALGLWPTLVTVGGVGGAIVLAVLVTVLLPRRRLPAKLAALAPSRAKSS</sequence>
<keyword evidence="6 7" id="KW-0472">Membrane</keyword>
<keyword evidence="9" id="KW-1185">Reference proteome</keyword>
<protein>
    <submittedName>
        <fullName evidence="8">Glycosyltransferase family 4 protein</fullName>
    </submittedName>
</protein>
<feature type="transmembrane region" description="Helical" evidence="7">
    <location>
        <begin position="48"/>
        <end position="68"/>
    </location>
</feature>
<evidence type="ECO:0000256" key="6">
    <source>
        <dbReference type="ARBA" id="ARBA00023136"/>
    </source>
</evidence>
<feature type="transmembrane region" description="Helical" evidence="7">
    <location>
        <begin position="318"/>
        <end position="337"/>
    </location>
</feature>
<feature type="transmembrane region" description="Helical" evidence="7">
    <location>
        <begin position="199"/>
        <end position="218"/>
    </location>
</feature>
<gene>
    <name evidence="8" type="ORF">ACFOUW_01930</name>
</gene>
<feature type="transmembrane region" description="Helical" evidence="7">
    <location>
        <begin position="140"/>
        <end position="159"/>
    </location>
</feature>
<organism evidence="8 9">
    <name type="scientific">Tenggerimyces flavus</name>
    <dbReference type="NCBI Taxonomy" id="1708749"/>
    <lineage>
        <taxon>Bacteria</taxon>
        <taxon>Bacillati</taxon>
        <taxon>Actinomycetota</taxon>
        <taxon>Actinomycetes</taxon>
        <taxon>Propionibacteriales</taxon>
        <taxon>Nocardioidaceae</taxon>
        <taxon>Tenggerimyces</taxon>
    </lineage>
</organism>
<dbReference type="EMBL" id="JBHRZH010000001">
    <property type="protein sequence ID" value="MFC3759586.1"/>
    <property type="molecule type" value="Genomic_DNA"/>
</dbReference>
<evidence type="ECO:0000256" key="3">
    <source>
        <dbReference type="ARBA" id="ARBA00022679"/>
    </source>
</evidence>
<feature type="transmembrane region" description="Helical" evidence="7">
    <location>
        <begin position="343"/>
        <end position="363"/>
    </location>
</feature>